<evidence type="ECO:0000313" key="5">
    <source>
        <dbReference type="Proteomes" id="UP000036313"/>
    </source>
</evidence>
<protein>
    <recommendedName>
        <fullName evidence="3">Protein-glutamine gamma-glutamyltransferase-like C-terminal domain-containing protein</fullName>
    </recommendedName>
</protein>
<dbReference type="AlphaFoldDB" id="A0A0J6VJ36"/>
<dbReference type="EMBL" id="JYNU01000057">
    <property type="protein sequence ID" value="KMO69478.1"/>
    <property type="molecule type" value="Genomic_DNA"/>
</dbReference>
<keyword evidence="2" id="KW-0812">Transmembrane</keyword>
<dbReference type="Pfam" id="PF13559">
    <property type="entry name" value="DUF4129"/>
    <property type="match status" value="1"/>
</dbReference>
<dbReference type="RefSeq" id="WP_236694386.1">
    <property type="nucleotide sequence ID" value="NZ_JYNU01000057.1"/>
</dbReference>
<feature type="transmembrane region" description="Helical" evidence="2">
    <location>
        <begin position="171"/>
        <end position="190"/>
    </location>
</feature>
<accession>A0A0J6VJ36</accession>
<dbReference type="Proteomes" id="UP000036313">
    <property type="component" value="Unassembled WGS sequence"/>
</dbReference>
<feature type="transmembrane region" description="Helical" evidence="2">
    <location>
        <begin position="16"/>
        <end position="38"/>
    </location>
</feature>
<keyword evidence="2" id="KW-1133">Transmembrane helix</keyword>
<comment type="caution">
    <text evidence="4">The sequence shown here is derived from an EMBL/GenBank/DDBJ whole genome shotgun (WGS) entry which is preliminary data.</text>
</comment>
<dbReference type="PATRIC" id="fig|1807.14.peg.4942"/>
<name>A0A0J6VJ36_9MYCO</name>
<feature type="domain" description="Protein-glutamine gamma-glutamyltransferase-like C-terminal" evidence="3">
    <location>
        <begin position="241"/>
        <end position="311"/>
    </location>
</feature>
<gene>
    <name evidence="4" type="ORF">MOBUDSM44075_04904</name>
</gene>
<feature type="region of interest" description="Disordered" evidence="1">
    <location>
        <begin position="135"/>
        <end position="166"/>
    </location>
</feature>
<dbReference type="InterPro" id="IPR025403">
    <property type="entry name" value="TgpA-like_C"/>
</dbReference>
<evidence type="ECO:0000256" key="2">
    <source>
        <dbReference type="SAM" id="Phobius"/>
    </source>
</evidence>
<keyword evidence="2" id="KW-0472">Membrane</keyword>
<reference evidence="4 5" key="1">
    <citation type="journal article" date="2015" name="Genome Biol. Evol.">
        <title>Characterization of Three Mycobacterium spp. with Potential Use in Bioremediation by Genome Sequencing and Comparative Genomics.</title>
        <authorList>
            <person name="Das S."/>
            <person name="Pettersson B.M."/>
            <person name="Behra P.R."/>
            <person name="Ramesh M."/>
            <person name="Dasgupta S."/>
            <person name="Bhattacharya A."/>
            <person name="Kirsebom L.A."/>
        </authorList>
    </citation>
    <scope>NUCLEOTIDE SEQUENCE [LARGE SCALE GENOMIC DNA]</scope>
    <source>
        <strain evidence="4 5">DSM 44075</strain>
    </source>
</reference>
<proteinExistence type="predicted"/>
<evidence type="ECO:0000313" key="4">
    <source>
        <dbReference type="EMBL" id="KMO69478.1"/>
    </source>
</evidence>
<feature type="transmembrane region" description="Helical" evidence="2">
    <location>
        <begin position="58"/>
        <end position="78"/>
    </location>
</feature>
<evidence type="ECO:0000259" key="3">
    <source>
        <dbReference type="Pfam" id="PF13559"/>
    </source>
</evidence>
<organism evidence="4 5">
    <name type="scientific">Mycolicibacterium obuense</name>
    <dbReference type="NCBI Taxonomy" id="1807"/>
    <lineage>
        <taxon>Bacteria</taxon>
        <taxon>Bacillati</taxon>
        <taxon>Actinomycetota</taxon>
        <taxon>Actinomycetes</taxon>
        <taxon>Mycobacteriales</taxon>
        <taxon>Mycobacteriaceae</taxon>
        <taxon>Mycolicibacterium</taxon>
    </lineage>
</organism>
<sequence length="321" mass="33039" precursor="true">MEAGEGWARMPGDGKAVVRTVGVLLLTLAAIVALRGVLPGAPTPSPAPDSEPDGPGSEVAVVVMLIVSLTALAVAVLARSRSPRPQRAEGVPPRRDVGTGGAISWRMLAVAVAALLAWLLIVSLVMRWASTIDPSDPGAVSPSAPPPDAPAVPDDGSAGPGRGTEGSAFDLLMGTAVALLVMSVVATLTARRRRPAAIPAPAESVASMPLPPAPDLARAAERGLAEVGDRSRDPREAIIACYVAMEQELEKSPGTVPQASDTPAEVLARAVARRAVHAGSAAQLVDLFEEARFSPHVMNEGHRDDAVRALQVVQRELQGAS</sequence>
<feature type="transmembrane region" description="Helical" evidence="2">
    <location>
        <begin position="103"/>
        <end position="126"/>
    </location>
</feature>
<evidence type="ECO:0000256" key="1">
    <source>
        <dbReference type="SAM" id="MobiDB-lite"/>
    </source>
</evidence>